<name>A0A8B8S9P8_CAMFR</name>
<feature type="compositionally biased region" description="Low complexity" evidence="1">
    <location>
        <begin position="45"/>
        <end position="65"/>
    </location>
</feature>
<dbReference type="RefSeq" id="XP_032326958.1">
    <property type="nucleotide sequence ID" value="XM_032471067.1"/>
</dbReference>
<evidence type="ECO:0000313" key="3">
    <source>
        <dbReference type="RefSeq" id="XP_032326958.1"/>
    </source>
</evidence>
<sequence length="290" mass="29830">MAETSPRGGGGGGCGGYSSRGSGRRRPALPRAPSSSAMFQPTSPAPRAASQPRRPQSAPAPAPARGHLLGPAATPPCAPLRAPPRPLPPAAPSARPGRLRAPTRGHPPARDSALPRAGAGSASRTSREQSPSTAGEAFVFPFCVLLFFSPPSPPGLNPGGWIPGGGFPAAGGGRAALEARGTPCGAGRAGEERGVRSHRARGSLCGNEDELTGTKILQLSVTPRELEARLQDRQDLLRPPIIAFKAGTSVFCSPAAQRASLRRRGPGTAKPVSFIDRIVWTKSQTQGLLI</sequence>
<proteinExistence type="predicted"/>
<organism evidence="2 3">
    <name type="scientific">Camelus ferus</name>
    <name type="common">Wild bactrian camel</name>
    <name type="synonym">Camelus bactrianus ferus</name>
    <dbReference type="NCBI Taxonomy" id="419612"/>
    <lineage>
        <taxon>Eukaryota</taxon>
        <taxon>Metazoa</taxon>
        <taxon>Chordata</taxon>
        <taxon>Craniata</taxon>
        <taxon>Vertebrata</taxon>
        <taxon>Euteleostomi</taxon>
        <taxon>Mammalia</taxon>
        <taxon>Eutheria</taxon>
        <taxon>Laurasiatheria</taxon>
        <taxon>Artiodactyla</taxon>
        <taxon>Tylopoda</taxon>
        <taxon>Camelidae</taxon>
        <taxon>Camelus</taxon>
    </lineage>
</organism>
<dbReference type="AlphaFoldDB" id="A0A8B8S9P8"/>
<accession>A0A8B8S9P8</accession>
<feature type="compositionally biased region" description="Pro residues" evidence="1">
    <location>
        <begin position="73"/>
        <end position="91"/>
    </location>
</feature>
<dbReference type="GeneID" id="116660798"/>
<evidence type="ECO:0000313" key="2">
    <source>
        <dbReference type="Proteomes" id="UP000694856"/>
    </source>
</evidence>
<feature type="compositionally biased region" description="Polar residues" evidence="1">
    <location>
        <begin position="122"/>
        <end position="132"/>
    </location>
</feature>
<dbReference type="KEGG" id="cfr:116660798"/>
<protein>
    <submittedName>
        <fullName evidence="3">Translation initiation factor IF-2-like isoform X1</fullName>
    </submittedName>
</protein>
<reference evidence="3" key="1">
    <citation type="submission" date="2025-08" db="UniProtKB">
        <authorList>
            <consortium name="RefSeq"/>
        </authorList>
    </citation>
    <scope>IDENTIFICATION</scope>
    <source>
        <tissue evidence="3">Ear skin</tissue>
    </source>
</reference>
<evidence type="ECO:0000256" key="1">
    <source>
        <dbReference type="SAM" id="MobiDB-lite"/>
    </source>
</evidence>
<dbReference type="Proteomes" id="UP000694856">
    <property type="component" value="Chromosome 31"/>
</dbReference>
<feature type="region of interest" description="Disordered" evidence="1">
    <location>
        <begin position="1"/>
        <end position="132"/>
    </location>
</feature>
<keyword evidence="2" id="KW-1185">Reference proteome</keyword>
<gene>
    <name evidence="3" type="primary">LOC116660798</name>
</gene>
<feature type="compositionally biased region" description="Gly residues" evidence="1">
    <location>
        <begin position="7"/>
        <end position="18"/>
    </location>
</feature>